<dbReference type="InterPro" id="IPR009057">
    <property type="entry name" value="Homeodomain-like_sf"/>
</dbReference>
<dbReference type="OrthoDB" id="2143914at2759"/>
<gene>
    <name evidence="8" type="primary">LOC108821149</name>
</gene>
<name>A0A6J0KRM2_RAPSA</name>
<keyword evidence="2" id="KW-0677">Repeat</keyword>
<evidence type="ECO:0000259" key="5">
    <source>
        <dbReference type="PROSITE" id="PS50090"/>
    </source>
</evidence>
<dbReference type="SUPFAM" id="SSF46689">
    <property type="entry name" value="Homeodomain-like"/>
    <property type="match status" value="1"/>
</dbReference>
<sequence>MGRSPCCEKNGLKKGPWTSEEDQKLLDYIQKHGYGNWRTLPKNAGLQRCGKSCRLRWTNYLRPDIKRGRFSFEEEEAIIQLHSFLGNKWSAIAARLPGRTDNEIKNFWNTHIRKKLLRMGIDPTTHNPRLDLLDISSILASSLYNSSSHHVNMSRVMMDAHHQQQHNPLVNPEILKFANSLFSQDQDHNHNHNHNQNRNQNFLVNHDSKTHENYTVNHDDNQTGVNQYQTNHHEIQYCLPPFPDEAHFNDTDHNGEHMFASNSNMSVQDCNTQSLNDYASSSFVVDHSYLDHNFNIAYSVMNTPSSNPTLNSSVTTYINSSSCSTEDEMESYCSNLMKFDISDFLDVNDFII</sequence>
<keyword evidence="7" id="KW-1185">Reference proteome</keyword>
<dbReference type="GeneID" id="108821149"/>
<dbReference type="PROSITE" id="PS50090">
    <property type="entry name" value="MYB_LIKE"/>
    <property type="match status" value="2"/>
</dbReference>
<reference evidence="8" key="2">
    <citation type="submission" date="2025-08" db="UniProtKB">
        <authorList>
            <consortium name="RefSeq"/>
        </authorList>
    </citation>
    <scope>IDENTIFICATION</scope>
    <source>
        <tissue evidence="8">Leaf</tissue>
    </source>
</reference>
<dbReference type="PANTHER" id="PTHR47994:SF5">
    <property type="entry name" value="F14D16.11-RELATED"/>
    <property type="match status" value="1"/>
</dbReference>
<dbReference type="Pfam" id="PF00249">
    <property type="entry name" value="Myb_DNA-binding"/>
    <property type="match status" value="2"/>
</dbReference>
<dbReference type="InterPro" id="IPR015495">
    <property type="entry name" value="Myb_TF_plants"/>
</dbReference>
<feature type="domain" description="HTH myb-type" evidence="6">
    <location>
        <begin position="9"/>
        <end position="65"/>
    </location>
</feature>
<dbReference type="FunFam" id="1.10.10.60:FF:000349">
    <property type="entry name" value="Transcription factor MYB39"/>
    <property type="match status" value="1"/>
</dbReference>
<dbReference type="InterPro" id="IPR017930">
    <property type="entry name" value="Myb_dom"/>
</dbReference>
<protein>
    <submittedName>
        <fullName evidence="8">Transcription factor MYB102-like</fullName>
    </submittedName>
</protein>
<dbReference type="Gene3D" id="1.10.10.60">
    <property type="entry name" value="Homeodomain-like"/>
    <property type="match status" value="2"/>
</dbReference>
<evidence type="ECO:0000256" key="3">
    <source>
        <dbReference type="ARBA" id="ARBA00023125"/>
    </source>
</evidence>
<organism evidence="7 8">
    <name type="scientific">Raphanus sativus</name>
    <name type="common">Radish</name>
    <name type="synonym">Raphanus raphanistrum var. sativus</name>
    <dbReference type="NCBI Taxonomy" id="3726"/>
    <lineage>
        <taxon>Eukaryota</taxon>
        <taxon>Viridiplantae</taxon>
        <taxon>Streptophyta</taxon>
        <taxon>Embryophyta</taxon>
        <taxon>Tracheophyta</taxon>
        <taxon>Spermatophyta</taxon>
        <taxon>Magnoliopsida</taxon>
        <taxon>eudicotyledons</taxon>
        <taxon>Gunneridae</taxon>
        <taxon>Pentapetalae</taxon>
        <taxon>rosids</taxon>
        <taxon>malvids</taxon>
        <taxon>Brassicales</taxon>
        <taxon>Brassicaceae</taxon>
        <taxon>Brassiceae</taxon>
        <taxon>Raphanus</taxon>
    </lineage>
</organism>
<dbReference type="GO" id="GO:0005634">
    <property type="term" value="C:nucleus"/>
    <property type="evidence" value="ECO:0007669"/>
    <property type="project" value="UniProtKB-SubCell"/>
</dbReference>
<proteinExistence type="predicted"/>
<evidence type="ECO:0000256" key="4">
    <source>
        <dbReference type="ARBA" id="ARBA00023242"/>
    </source>
</evidence>
<dbReference type="AlphaFoldDB" id="A0A6J0KRM2"/>
<feature type="domain" description="Myb-like" evidence="5">
    <location>
        <begin position="62"/>
        <end position="112"/>
    </location>
</feature>
<feature type="domain" description="HTH myb-type" evidence="6">
    <location>
        <begin position="66"/>
        <end position="116"/>
    </location>
</feature>
<feature type="domain" description="Myb-like" evidence="5">
    <location>
        <begin position="9"/>
        <end position="61"/>
    </location>
</feature>
<dbReference type="InterPro" id="IPR001005">
    <property type="entry name" value="SANT/Myb"/>
</dbReference>
<evidence type="ECO:0000256" key="1">
    <source>
        <dbReference type="ARBA" id="ARBA00004123"/>
    </source>
</evidence>
<dbReference type="CDD" id="cd00167">
    <property type="entry name" value="SANT"/>
    <property type="match status" value="2"/>
</dbReference>
<dbReference type="RefSeq" id="XP_018449699.2">
    <property type="nucleotide sequence ID" value="XM_018594197.2"/>
</dbReference>
<dbReference type="Proteomes" id="UP000504610">
    <property type="component" value="Chromosome 8"/>
</dbReference>
<dbReference type="SMART" id="SM00717">
    <property type="entry name" value="SANT"/>
    <property type="match status" value="2"/>
</dbReference>
<comment type="subcellular location">
    <subcellularLocation>
        <location evidence="1">Nucleus</location>
    </subcellularLocation>
</comment>
<dbReference type="PANTHER" id="PTHR47994">
    <property type="entry name" value="F14D16.11-RELATED"/>
    <property type="match status" value="1"/>
</dbReference>
<reference evidence="7" key="1">
    <citation type="journal article" date="2019" name="Database">
        <title>The radish genome database (RadishGD): an integrated information resource for radish genomics.</title>
        <authorList>
            <person name="Yu H.J."/>
            <person name="Baek S."/>
            <person name="Lee Y.J."/>
            <person name="Cho A."/>
            <person name="Mun J.H."/>
        </authorList>
    </citation>
    <scope>NUCLEOTIDE SEQUENCE [LARGE SCALE GENOMIC DNA]</scope>
    <source>
        <strain evidence="7">cv. WK10039</strain>
    </source>
</reference>
<dbReference type="PROSITE" id="PS51294">
    <property type="entry name" value="HTH_MYB"/>
    <property type="match status" value="2"/>
</dbReference>
<evidence type="ECO:0000256" key="2">
    <source>
        <dbReference type="ARBA" id="ARBA00022737"/>
    </source>
</evidence>
<evidence type="ECO:0000259" key="6">
    <source>
        <dbReference type="PROSITE" id="PS51294"/>
    </source>
</evidence>
<evidence type="ECO:0000313" key="7">
    <source>
        <dbReference type="Proteomes" id="UP000504610"/>
    </source>
</evidence>
<keyword evidence="3" id="KW-0238">DNA-binding</keyword>
<dbReference type="KEGG" id="rsz:108821149"/>
<keyword evidence="4" id="KW-0539">Nucleus</keyword>
<dbReference type="FunFam" id="1.10.10.60:FF:000001">
    <property type="entry name" value="MYB-related transcription factor"/>
    <property type="match status" value="1"/>
</dbReference>
<accession>A0A6J0KRM2</accession>
<dbReference type="GO" id="GO:0003677">
    <property type="term" value="F:DNA binding"/>
    <property type="evidence" value="ECO:0007669"/>
    <property type="project" value="UniProtKB-KW"/>
</dbReference>
<evidence type="ECO:0000313" key="8">
    <source>
        <dbReference type="RefSeq" id="XP_018449699.2"/>
    </source>
</evidence>